<dbReference type="EC" id="2.8.2.-" evidence="9"/>
<keyword evidence="5 9" id="KW-1133">Transmembrane helix</keyword>
<evidence type="ECO:0000256" key="10">
    <source>
        <dbReference type="SAM" id="MobiDB-lite"/>
    </source>
</evidence>
<dbReference type="PANTHER" id="PTHR12137">
    <property type="entry name" value="CARBOHYDRATE SULFOTRANSFERASE"/>
    <property type="match status" value="1"/>
</dbReference>
<dbReference type="PANTHER" id="PTHR12137:SF54">
    <property type="entry name" value="CARBOHYDRATE SULFOTRANSFERASE"/>
    <property type="match status" value="1"/>
</dbReference>
<evidence type="ECO:0000256" key="8">
    <source>
        <dbReference type="ARBA" id="ARBA00023180"/>
    </source>
</evidence>
<evidence type="ECO:0000256" key="5">
    <source>
        <dbReference type="ARBA" id="ARBA00022989"/>
    </source>
</evidence>
<evidence type="ECO:0000256" key="9">
    <source>
        <dbReference type="RuleBase" id="RU364020"/>
    </source>
</evidence>
<evidence type="ECO:0000256" key="3">
    <source>
        <dbReference type="ARBA" id="ARBA00022679"/>
    </source>
</evidence>
<dbReference type="GO" id="GO:0016051">
    <property type="term" value="P:carbohydrate biosynthetic process"/>
    <property type="evidence" value="ECO:0007669"/>
    <property type="project" value="InterPro"/>
</dbReference>
<evidence type="ECO:0000256" key="2">
    <source>
        <dbReference type="ARBA" id="ARBA00006339"/>
    </source>
</evidence>
<keyword evidence="9" id="KW-0735">Signal-anchor</keyword>
<dbReference type="Pfam" id="PF03567">
    <property type="entry name" value="Sulfotransfer_2"/>
    <property type="match status" value="1"/>
</dbReference>
<keyword evidence="8 9" id="KW-0325">Glycoprotein</keyword>
<comment type="subcellular location">
    <subcellularLocation>
        <location evidence="1 9">Golgi apparatus membrane</location>
        <topology evidence="1 9">Single-pass type II membrane protein</topology>
    </subcellularLocation>
</comment>
<organism evidence="11 12">
    <name type="scientific">Clytia hemisphaerica</name>
    <dbReference type="NCBI Taxonomy" id="252671"/>
    <lineage>
        <taxon>Eukaryota</taxon>
        <taxon>Metazoa</taxon>
        <taxon>Cnidaria</taxon>
        <taxon>Hydrozoa</taxon>
        <taxon>Hydroidolina</taxon>
        <taxon>Leptothecata</taxon>
        <taxon>Obeliida</taxon>
        <taxon>Clytiidae</taxon>
        <taxon>Clytia</taxon>
    </lineage>
</organism>
<comment type="similarity">
    <text evidence="2 9">Belongs to the sulfotransferase 2 family.</text>
</comment>
<keyword evidence="12" id="KW-1185">Reference proteome</keyword>
<dbReference type="AlphaFoldDB" id="A0A7M6DJS5"/>
<dbReference type="EnsemblMetazoa" id="CLYHEMT013365.1">
    <property type="protein sequence ID" value="CLYHEMP013365.1"/>
    <property type="gene ID" value="CLYHEMG013365"/>
</dbReference>
<dbReference type="Proteomes" id="UP000594262">
    <property type="component" value="Unplaced"/>
</dbReference>
<protein>
    <recommendedName>
        <fullName evidence="9">Carbohydrate sulfotransferase</fullName>
        <ecNumber evidence="9">2.8.2.-</ecNumber>
    </recommendedName>
</protein>
<dbReference type="GeneID" id="136797987"/>
<evidence type="ECO:0000256" key="4">
    <source>
        <dbReference type="ARBA" id="ARBA00022692"/>
    </source>
</evidence>
<dbReference type="OrthoDB" id="6021744at2759"/>
<evidence type="ECO:0000313" key="11">
    <source>
        <dbReference type="EnsemblMetazoa" id="CLYHEMP013365.1"/>
    </source>
</evidence>
<feature type="transmembrane region" description="Helical" evidence="9">
    <location>
        <begin position="12"/>
        <end position="35"/>
    </location>
</feature>
<keyword evidence="9" id="KW-0119">Carbohydrate metabolism</keyword>
<keyword evidence="4 9" id="KW-0812">Transmembrane</keyword>
<keyword evidence="6 9" id="KW-0333">Golgi apparatus</keyword>
<feature type="region of interest" description="Disordered" evidence="10">
    <location>
        <begin position="57"/>
        <end position="92"/>
    </location>
</feature>
<dbReference type="InterPro" id="IPR018011">
    <property type="entry name" value="Carb_sulfotrans_8-10"/>
</dbReference>
<feature type="compositionally biased region" description="Low complexity" evidence="10">
    <location>
        <begin position="82"/>
        <end position="92"/>
    </location>
</feature>
<evidence type="ECO:0000256" key="6">
    <source>
        <dbReference type="ARBA" id="ARBA00023034"/>
    </source>
</evidence>
<keyword evidence="7 9" id="KW-0472">Membrane</keyword>
<name>A0A7M6DJS5_9CNID</name>
<dbReference type="GO" id="GO:0000139">
    <property type="term" value="C:Golgi membrane"/>
    <property type="evidence" value="ECO:0007669"/>
    <property type="project" value="UniProtKB-SubCell"/>
</dbReference>
<dbReference type="GO" id="GO:0008146">
    <property type="term" value="F:sulfotransferase activity"/>
    <property type="evidence" value="ECO:0007669"/>
    <property type="project" value="InterPro"/>
</dbReference>
<dbReference type="RefSeq" id="XP_066910676.1">
    <property type="nucleotide sequence ID" value="XM_067054575.1"/>
</dbReference>
<reference evidence="11" key="1">
    <citation type="submission" date="2021-01" db="UniProtKB">
        <authorList>
            <consortium name="EnsemblMetazoa"/>
        </authorList>
    </citation>
    <scope>IDENTIFICATION</scope>
</reference>
<accession>A0A7M6DJS5</accession>
<sequence>MLDHHGGGNSKLQRLFLVLLGGVIVLLALEGLSMVRSEARCTIQQVPVVIQQGDRREKVPREFDLPDTHSERRLKTTKTTRKTVPTTEAKTTAEPVTDENIATDTPAPVIDQNRQTQLQRQQHLKEFCQNNRRLRTEKFKIRDFHFIYSDKASALYCYIPKVACTNWKKVFQVMDGNYETPLDIKGKEKVHYLKFNTFEKTNLTEIEWRRNLYYSFLFIRHPFERVLSAYRNKFQDPYNEQYQRVYGSRVLRLFRKNLTEAEYKAGKNVTFREFADYVIRVHTKREFVNEHWDTMHNLCHPCRVKYDYIGSMDSLIEDSETVLKEIGWYNRVKFPAKATDKYKNKLPTLMKQYFSQLPRNVTMKLYKIYEADFKAFGYSADEYL</sequence>
<evidence type="ECO:0000256" key="1">
    <source>
        <dbReference type="ARBA" id="ARBA00004323"/>
    </source>
</evidence>
<proteinExistence type="inferred from homology"/>
<evidence type="ECO:0000256" key="7">
    <source>
        <dbReference type="ARBA" id="ARBA00023136"/>
    </source>
</evidence>
<keyword evidence="3 9" id="KW-0808">Transferase</keyword>
<evidence type="ECO:0000313" key="12">
    <source>
        <dbReference type="Proteomes" id="UP000594262"/>
    </source>
</evidence>
<feature type="compositionally biased region" description="Basic and acidic residues" evidence="10">
    <location>
        <begin position="57"/>
        <end position="74"/>
    </location>
</feature>
<dbReference type="InterPro" id="IPR005331">
    <property type="entry name" value="Sulfotransferase"/>
</dbReference>